<keyword evidence="2" id="KW-1185">Reference proteome</keyword>
<sequence length="72" mass="8086">MRNSDEGTPVPMARIEKVAGTAVAKLREGARLVQTLNSLFFGFLGSRYGRLHELDWSSFLGNFDLQSQFCFT</sequence>
<evidence type="ECO:0000313" key="1">
    <source>
        <dbReference type="EMBL" id="KAK1596784.1"/>
    </source>
</evidence>
<dbReference type="EMBL" id="JAHLJV010000010">
    <property type="protein sequence ID" value="KAK1596784.1"/>
    <property type="molecule type" value="Genomic_DNA"/>
</dbReference>
<dbReference type="AlphaFoldDB" id="A0AAD8Q6Y2"/>
<name>A0AAD8Q6Y2_9PEZI</name>
<organism evidence="1 2">
    <name type="scientific">Colletotrichum navitas</name>
    <dbReference type="NCBI Taxonomy" id="681940"/>
    <lineage>
        <taxon>Eukaryota</taxon>
        <taxon>Fungi</taxon>
        <taxon>Dikarya</taxon>
        <taxon>Ascomycota</taxon>
        <taxon>Pezizomycotina</taxon>
        <taxon>Sordariomycetes</taxon>
        <taxon>Hypocreomycetidae</taxon>
        <taxon>Glomerellales</taxon>
        <taxon>Glomerellaceae</taxon>
        <taxon>Colletotrichum</taxon>
        <taxon>Colletotrichum graminicola species complex</taxon>
    </lineage>
</organism>
<protein>
    <submittedName>
        <fullName evidence="1">Uncharacterized protein</fullName>
    </submittedName>
</protein>
<evidence type="ECO:0000313" key="2">
    <source>
        <dbReference type="Proteomes" id="UP001230504"/>
    </source>
</evidence>
<dbReference type="GeneID" id="85441254"/>
<comment type="caution">
    <text evidence="1">The sequence shown here is derived from an EMBL/GenBank/DDBJ whole genome shotgun (WGS) entry which is preliminary data.</text>
</comment>
<proteinExistence type="predicted"/>
<accession>A0AAD8Q6Y2</accession>
<reference evidence="1" key="1">
    <citation type="submission" date="2021-06" db="EMBL/GenBank/DDBJ databases">
        <title>Comparative genomics, transcriptomics and evolutionary studies reveal genomic signatures of adaptation to plant cell wall in hemibiotrophic fungi.</title>
        <authorList>
            <consortium name="DOE Joint Genome Institute"/>
            <person name="Baroncelli R."/>
            <person name="Diaz J.F."/>
            <person name="Benocci T."/>
            <person name="Peng M."/>
            <person name="Battaglia E."/>
            <person name="Haridas S."/>
            <person name="Andreopoulos W."/>
            <person name="Labutti K."/>
            <person name="Pangilinan J."/>
            <person name="Floch G.L."/>
            <person name="Makela M.R."/>
            <person name="Henrissat B."/>
            <person name="Grigoriev I.V."/>
            <person name="Crouch J.A."/>
            <person name="De Vries R.P."/>
            <person name="Sukno S.A."/>
            <person name="Thon M.R."/>
        </authorList>
    </citation>
    <scope>NUCLEOTIDE SEQUENCE</scope>
    <source>
        <strain evidence="1">CBS 125086</strain>
    </source>
</reference>
<gene>
    <name evidence="1" type="ORF">LY79DRAFT_542672</name>
</gene>
<dbReference type="Proteomes" id="UP001230504">
    <property type="component" value="Unassembled WGS sequence"/>
</dbReference>
<dbReference type="RefSeq" id="XP_060417621.1">
    <property type="nucleotide sequence ID" value="XM_060557014.1"/>
</dbReference>